<dbReference type="Proteomes" id="UP000000641">
    <property type="component" value="Chromosome"/>
</dbReference>
<protein>
    <submittedName>
        <fullName evidence="1">Uncharacterized protein</fullName>
    </submittedName>
</protein>
<keyword evidence="2" id="KW-1185">Reference proteome</keyword>
<dbReference type="AlphaFoldDB" id="A1RZI8"/>
<dbReference type="HOGENOM" id="CLU_596691_0_0_2"/>
<dbReference type="RefSeq" id="WP_011752883.1">
    <property type="nucleotide sequence ID" value="NC_008698.1"/>
</dbReference>
<gene>
    <name evidence="1" type="ordered locus">Tpen_1220</name>
</gene>
<dbReference type="eggNOG" id="arCOG10867">
    <property type="taxonomic scope" value="Archaea"/>
</dbReference>
<dbReference type="STRING" id="368408.Tpen_1220"/>
<dbReference type="OrthoDB" id="25668at2157"/>
<name>A1RZI8_THEPD</name>
<dbReference type="KEGG" id="tpe:Tpen_1220"/>
<dbReference type="EMBL" id="CP000505">
    <property type="protein sequence ID" value="ABL78618.1"/>
    <property type="molecule type" value="Genomic_DNA"/>
</dbReference>
<dbReference type="GeneID" id="4601717"/>
<proteinExistence type="predicted"/>
<reference evidence="2" key="1">
    <citation type="journal article" date="2008" name="J. Bacteriol.">
        <title>Genome sequence of Thermofilum pendens reveals an exceptional loss of biosynthetic pathways without genome reduction.</title>
        <authorList>
            <person name="Anderson I."/>
            <person name="Rodriguez J."/>
            <person name="Susanti D."/>
            <person name="Porat I."/>
            <person name="Reich C."/>
            <person name="Ulrich L.E."/>
            <person name="Elkins J.G."/>
            <person name="Mavromatis K."/>
            <person name="Lykidis A."/>
            <person name="Kim E."/>
            <person name="Thompson L.S."/>
            <person name="Nolan M."/>
            <person name="Land M."/>
            <person name="Copeland A."/>
            <person name="Lapidus A."/>
            <person name="Lucas S."/>
            <person name="Detter C."/>
            <person name="Zhulin I.B."/>
            <person name="Olsen G.J."/>
            <person name="Whitman W."/>
            <person name="Mukhopadhyay B."/>
            <person name="Bristow J."/>
            <person name="Kyrpides N."/>
        </authorList>
    </citation>
    <scope>NUCLEOTIDE SEQUENCE [LARGE SCALE GENOMIC DNA]</scope>
    <source>
        <strain evidence="2">DSM 2475 / Hrk 5</strain>
    </source>
</reference>
<evidence type="ECO:0000313" key="2">
    <source>
        <dbReference type="Proteomes" id="UP000000641"/>
    </source>
</evidence>
<accession>A1RZI8</accession>
<dbReference type="EnsemblBacteria" id="ABL78618">
    <property type="protein sequence ID" value="ABL78618"/>
    <property type="gene ID" value="Tpen_1220"/>
</dbReference>
<organism evidence="1 2">
    <name type="scientific">Thermofilum pendens (strain DSM 2475 / Hrk 5)</name>
    <dbReference type="NCBI Taxonomy" id="368408"/>
    <lineage>
        <taxon>Archaea</taxon>
        <taxon>Thermoproteota</taxon>
        <taxon>Thermoprotei</taxon>
        <taxon>Thermofilales</taxon>
        <taxon>Thermofilaceae</taxon>
        <taxon>Thermofilum</taxon>
    </lineage>
</organism>
<evidence type="ECO:0000313" key="1">
    <source>
        <dbReference type="EMBL" id="ABL78618.1"/>
    </source>
</evidence>
<sequence length="458" mass="52670">MKEDEAVAAGEAGAEFDEEFVRGKLRELLRKALFHRYNYRGLEATHNKVMWELINIKANYARYGEAYVELVNKFEVGKEKAFRIARKVAKEALERIDELEIKRTGKTTWQVKLPGERWRVYIYLKPSGKWCVEIRLYIKVAKLRLPDILKLPPEWLRIAQEGWVFGDATYRARYREIAMTTSQAWQVASFPGFWPGKEVEVHIKSIAIHEKRHVSIMWTVKVKGVCNVPRVWSFPKVVKQRIIVDEIEKANEGEIDEQRALKLALLYAADGEYPGSNSARRVLEFAVGRRSRWIRTEQSVRLAKLLLEKAPQVVAFLCASGCRKAQYLARLALVESRKPRAARQQHGFYAPIAGAMLNLVIVTTGDEYAYIYARMPVSNAPQGWYERAVEEGWTVNVVRNAGTLYYEVPQDSLFEHASEDPELWEALYSFALAKAQAKPAAKKLVEKLLRIKPARAQE</sequence>